<dbReference type="Proteomes" id="UP001499843">
    <property type="component" value="Unassembled WGS sequence"/>
</dbReference>
<evidence type="ECO:0000313" key="2">
    <source>
        <dbReference type="Proteomes" id="UP001499843"/>
    </source>
</evidence>
<reference evidence="2" key="1">
    <citation type="journal article" date="2019" name="Int. J. Syst. Evol. Microbiol.">
        <title>The Global Catalogue of Microorganisms (GCM) 10K type strain sequencing project: providing services to taxonomists for standard genome sequencing and annotation.</title>
        <authorList>
            <consortium name="The Broad Institute Genomics Platform"/>
            <consortium name="The Broad Institute Genome Sequencing Center for Infectious Disease"/>
            <person name="Wu L."/>
            <person name="Ma J."/>
        </authorList>
    </citation>
    <scope>NUCLEOTIDE SEQUENCE [LARGE SCALE GENOMIC DNA]</scope>
    <source>
        <strain evidence="2">JCM 16114</strain>
    </source>
</reference>
<keyword evidence="2" id="KW-1185">Reference proteome</keyword>
<gene>
    <name evidence="1" type="ORF">GCM10009850_079720</name>
</gene>
<name>A0ABP5PNY9_9ACTN</name>
<proteinExistence type="predicted"/>
<comment type="caution">
    <text evidence="1">The sequence shown here is derived from an EMBL/GenBank/DDBJ whole genome shotgun (WGS) entry which is preliminary data.</text>
</comment>
<accession>A0ABP5PNY9</accession>
<organism evidence="1 2">
    <name type="scientific">Nonomuraea monospora</name>
    <dbReference type="NCBI Taxonomy" id="568818"/>
    <lineage>
        <taxon>Bacteria</taxon>
        <taxon>Bacillati</taxon>
        <taxon>Actinomycetota</taxon>
        <taxon>Actinomycetes</taxon>
        <taxon>Streptosporangiales</taxon>
        <taxon>Streptosporangiaceae</taxon>
        <taxon>Nonomuraea</taxon>
    </lineage>
</organism>
<sequence>MLDDRRVTAAMQKLEETLLELRNAPDDIDAVKRATAKVRSAAFRLDEDVKTLRARRRRRTGPESA</sequence>
<dbReference type="EMBL" id="BAAAQX010000027">
    <property type="protein sequence ID" value="GAA2212510.1"/>
    <property type="molecule type" value="Genomic_DNA"/>
</dbReference>
<evidence type="ECO:0000313" key="1">
    <source>
        <dbReference type="EMBL" id="GAA2212510.1"/>
    </source>
</evidence>
<protein>
    <submittedName>
        <fullName evidence="1">Uncharacterized protein</fullName>
    </submittedName>
</protein>
<dbReference type="RefSeq" id="WP_344487093.1">
    <property type="nucleotide sequence ID" value="NZ_BAAAQX010000027.1"/>
</dbReference>